<keyword evidence="18" id="KW-0472">Membrane</keyword>
<dbReference type="GO" id="GO:0005666">
    <property type="term" value="C:RNA polymerase III complex"/>
    <property type="evidence" value="ECO:0007669"/>
    <property type="project" value="UniProtKB-ARBA"/>
</dbReference>
<dbReference type="PROSITE" id="PS51133">
    <property type="entry name" value="ZF_TFIIS_2"/>
    <property type="match status" value="1"/>
</dbReference>
<dbReference type="GO" id="GO:0008270">
    <property type="term" value="F:zinc ion binding"/>
    <property type="evidence" value="ECO:0007669"/>
    <property type="project" value="UniProtKB-KW"/>
</dbReference>
<dbReference type="OMA" id="ICVHNIS"/>
<reference evidence="31" key="1">
    <citation type="journal article" date="2014" name="Genome Biol.">
        <title>Genome analysis of a major urban malaria vector mosquito, Anopheles stephensi.</title>
        <authorList>
            <person name="Jiang X."/>
            <person name="Peery A."/>
            <person name="Hall A.B."/>
            <person name="Sharma A."/>
            <person name="Chen X.G."/>
            <person name="Waterhouse R.M."/>
            <person name="Komissarov A."/>
            <person name="Riehle M.M."/>
            <person name="Shouche Y."/>
            <person name="Sharakhova M.V."/>
            <person name="Lawson D."/>
            <person name="Pakpour N."/>
            <person name="Arensburger P."/>
            <person name="Davidson V.L."/>
            <person name="Eiglmeier K."/>
            <person name="Emrich S."/>
            <person name="George P."/>
            <person name="Kennedy R.C."/>
            <person name="Mane S.P."/>
            <person name="Maslen G."/>
            <person name="Oringanje C."/>
            <person name="Qi Y."/>
            <person name="Settlage R."/>
            <person name="Tojo M."/>
            <person name="Tubio J.M."/>
            <person name="Unger M.F."/>
            <person name="Wang B."/>
            <person name="Vernick K.D."/>
            <person name="Ribeiro J.M."/>
            <person name="James A.A."/>
            <person name="Michel K."/>
            <person name="Riehle M.A."/>
            <person name="Luckhart S."/>
            <person name="Sharakhov I.V."/>
            <person name="Tu Z."/>
        </authorList>
    </citation>
    <scope>NUCLEOTIDE SEQUENCE [LARGE SCALE GENOMIC DNA]</scope>
    <source>
        <strain evidence="31">Indian</strain>
    </source>
</reference>
<dbReference type="InterPro" id="IPR019761">
    <property type="entry name" value="DNA-dir_RNA_pol-M_15_CS"/>
</dbReference>
<dbReference type="AlphaFoldDB" id="A0A182XYR7"/>
<evidence type="ECO:0000256" key="4">
    <source>
        <dbReference type="ARBA" id="ARBA00004496"/>
    </source>
</evidence>
<dbReference type="EnsemblMetazoa" id="ASTEI01353-RA">
    <property type="protein sequence ID" value="ASTEI01353-PA"/>
    <property type="gene ID" value="ASTEI01353"/>
</dbReference>
<evidence type="ECO:0000256" key="11">
    <source>
        <dbReference type="ARBA" id="ARBA00022490"/>
    </source>
</evidence>
<comment type="subcellular location">
    <subcellularLocation>
        <location evidence="3">Cell membrane</location>
        <topology evidence="3">Peripheral membrane protein</topology>
    </subcellularLocation>
    <subcellularLocation>
        <location evidence="4">Cytoplasm</location>
    </subcellularLocation>
    <subcellularLocation>
        <location evidence="2">Mitochondrion</location>
    </subcellularLocation>
    <subcellularLocation>
        <location evidence="1">Nucleus</location>
    </subcellularLocation>
</comment>
<sequence>MLMFCPTCGNLLLVEEGTDALRFSCNTCPYICKIRQRISSRIYPKLKEVDHVMGGSAAWENVDSTDAVCPSCSHNRAYFMQMQTRSADEPMTTFYKCLSSECARASPLYMMKRALKYDVNETSSNKQLKLSRLKLDVAKQSKVIDTTRADAKVIAVEKLRRGEVIAIPTDTVYGLTCSANNPKAIGRLYNIKGRHELKPVAICVATVEDLRQWGEADHLSAELLNELLPGAVTVVVKRSAKLNNPKLNPGVSNIGIRITENNFIQDVCAAFNEPIALTSANKSSSQSTLEVGEFKELWPKLGAVFDGGQLGLSEEQRAASTVIDLSVPGCYRIIRRGVAVEKIIKTVERHNIRLAP</sequence>
<dbReference type="PROSITE" id="PS51163">
    <property type="entry name" value="YRDC"/>
    <property type="match status" value="1"/>
</dbReference>
<dbReference type="FunFam" id="2.20.25.10:FF:000005">
    <property type="entry name" value="DNA-directed RNA polymerase subunit"/>
    <property type="match status" value="1"/>
</dbReference>
<keyword evidence="13 29" id="KW-0479">Metal-binding</keyword>
<dbReference type="VEuPathDB" id="VectorBase:ASTE005888"/>
<evidence type="ECO:0000256" key="28">
    <source>
        <dbReference type="PROSITE-ProRule" id="PRU00472"/>
    </source>
</evidence>
<dbReference type="InterPro" id="IPR001529">
    <property type="entry name" value="Zn_ribbon_RPB9"/>
</dbReference>
<dbReference type="NCBIfam" id="TIGR00057">
    <property type="entry name" value="L-threonylcarbamoyladenylate synthase"/>
    <property type="match status" value="1"/>
</dbReference>
<evidence type="ECO:0000256" key="19">
    <source>
        <dbReference type="ARBA" id="ARBA00023163"/>
    </source>
</evidence>
<keyword evidence="19 29" id="KW-0804">Transcription</keyword>
<dbReference type="InterPro" id="IPR050156">
    <property type="entry name" value="TC-AMP_synthase_SUA5"/>
</dbReference>
<dbReference type="GO" id="GO:0006383">
    <property type="term" value="P:transcription by RNA polymerase III"/>
    <property type="evidence" value="ECO:0007669"/>
    <property type="project" value="UniProtKB-ARBA"/>
</dbReference>
<dbReference type="GO" id="GO:0005739">
    <property type="term" value="C:mitochondrion"/>
    <property type="evidence" value="ECO:0007669"/>
    <property type="project" value="UniProtKB-SubCell"/>
</dbReference>
<keyword evidence="14 28" id="KW-0863">Zinc-finger</keyword>
<dbReference type="FunFam" id="3.90.870.10:FF:000007">
    <property type="entry name" value="YrdC N6-threonylcarbamoyltransferase domain containing"/>
    <property type="match status" value="1"/>
</dbReference>
<keyword evidence="11" id="KW-0963">Cytoplasm</keyword>
<proteinExistence type="inferred from homology"/>
<comment type="similarity">
    <text evidence="5">Belongs to the SUA5 family.</text>
</comment>
<comment type="function">
    <text evidence="25">Cytoplasmic and mitochondrial threonylcarbamoyl-AMP synthase required for the formation of a threonylcarbamoyl group on adenosine at position 37 (t(6)A37) in tRNAs that read codons beginning with adenine. Catalyzes the conversion of L-threonine, HCO(3)(-)/CO(2) and ATP to give threonylcarbamoyl-AMP (TC-AMP) as the acyladenylate intermediate, with the release of diphosphate. Participates in t(6)A37 formation in cytoplasmic and mitochondrial tRNAs. May regulate the activity of some transporters.</text>
</comment>
<dbReference type="VEuPathDB" id="VectorBase:ASTEI01353"/>
<dbReference type="SUPFAM" id="SSF55821">
    <property type="entry name" value="YrdC/RibB"/>
    <property type="match status" value="1"/>
</dbReference>
<accession>A0A182XYR7</accession>
<dbReference type="GO" id="GO:0061710">
    <property type="term" value="F:L-threonylcarbamoyladenylate synthase"/>
    <property type="evidence" value="ECO:0007669"/>
    <property type="project" value="UniProtKB-EC"/>
</dbReference>
<dbReference type="Pfam" id="PF01300">
    <property type="entry name" value="Sua5_yciO_yrdC"/>
    <property type="match status" value="1"/>
</dbReference>
<evidence type="ECO:0000256" key="14">
    <source>
        <dbReference type="ARBA" id="ARBA00022771"/>
    </source>
</evidence>
<comment type="subunit">
    <text evidence="26">Interacts with RSC1A1.</text>
</comment>
<dbReference type="Proteomes" id="UP000076408">
    <property type="component" value="Unassembled WGS sequence"/>
</dbReference>
<evidence type="ECO:0000313" key="30">
    <source>
        <dbReference type="EnsemblMetazoa" id="ASTEI01353-PA"/>
    </source>
</evidence>
<name>A0A182XYR7_ANOST</name>
<evidence type="ECO:0000256" key="29">
    <source>
        <dbReference type="RuleBase" id="RU003474"/>
    </source>
</evidence>
<evidence type="ECO:0000256" key="25">
    <source>
        <dbReference type="ARBA" id="ARBA00058524"/>
    </source>
</evidence>
<evidence type="ECO:0000313" key="31">
    <source>
        <dbReference type="Proteomes" id="UP000076408"/>
    </source>
</evidence>
<dbReference type="PROSITE" id="PS01030">
    <property type="entry name" value="RNA_POL_M_15KD"/>
    <property type="match status" value="1"/>
</dbReference>
<evidence type="ECO:0000256" key="26">
    <source>
        <dbReference type="ARBA" id="ARBA00063146"/>
    </source>
</evidence>
<evidence type="ECO:0000256" key="21">
    <source>
        <dbReference type="ARBA" id="ARBA00029985"/>
    </source>
</evidence>
<dbReference type="GO" id="GO:0000049">
    <property type="term" value="F:tRNA binding"/>
    <property type="evidence" value="ECO:0007669"/>
    <property type="project" value="TreeGrafter"/>
</dbReference>
<evidence type="ECO:0000256" key="2">
    <source>
        <dbReference type="ARBA" id="ARBA00004173"/>
    </source>
</evidence>
<protein>
    <recommendedName>
        <fullName evidence="8">DNA-directed RNA polymerase III subunit RPC10</fullName>
        <ecNumber evidence="6">2.7.7.87</ecNumber>
    </recommendedName>
    <alternativeName>
        <fullName evidence="27">DNA-directed RNA polymerase III subunit K</fullName>
    </alternativeName>
    <alternativeName>
        <fullName evidence="21">RNA polymerase III subunit C11</fullName>
    </alternativeName>
    <alternativeName>
        <fullName evidence="7">Threonylcarbamoyl-AMP synthase</fullName>
    </alternativeName>
</protein>
<evidence type="ECO:0000256" key="1">
    <source>
        <dbReference type="ARBA" id="ARBA00004123"/>
    </source>
</evidence>
<comment type="function">
    <text evidence="24">Core component of RNA polymerase III (Pol III) which synthesizes small non-coding RNAs using the four ribonucleoside triphosphates as substrates. Can mediate Pol I proofreading of the nascent RNA transcript. Anchors into the Pol III active site to constantly monitor transcription fidelity, cleaves mis-incorporated 5'-ribonucleotides and restarts the transcription process. Once Pol III reaches the poly(dT) termination signal, can induce Pol III clamp opening and transcription termination. Pol III plays an important role in sensing and limiting infection by intracellular bacteria and DNA viruses. Acts as a nuclear and cytosolic DNA sensor involved in innate immune response. Can sense non-self dsDNA that serves as template for transcription into dsRNA. The non-self RNA polymerase III transcripts, such as Epstein-Barr virus-encoded RNAs (EBERs) induce type I interferon and NF-kappa-B through the RIG-I pathway.</text>
</comment>
<dbReference type="STRING" id="30069.A0A182XYR7"/>
<evidence type="ECO:0000256" key="18">
    <source>
        <dbReference type="ARBA" id="ARBA00023136"/>
    </source>
</evidence>
<keyword evidence="16" id="KW-0809">Transit peptide</keyword>
<dbReference type="GO" id="GO:0003725">
    <property type="term" value="F:double-stranded RNA binding"/>
    <property type="evidence" value="ECO:0007669"/>
    <property type="project" value="InterPro"/>
</dbReference>
<keyword evidence="15" id="KW-0862">Zinc</keyword>
<comment type="similarity">
    <text evidence="29">Belongs to the archaeal rpoM/eukaryotic RPA12/RPB9/RPC11 RNA polymerase family.</text>
</comment>
<evidence type="ECO:0000256" key="16">
    <source>
        <dbReference type="ARBA" id="ARBA00022946"/>
    </source>
</evidence>
<dbReference type="Gene3D" id="2.20.25.10">
    <property type="match status" value="1"/>
</dbReference>
<comment type="catalytic activity">
    <reaction evidence="23">
        <text>L-threonine + hydrogencarbonate + ATP = L-threonylcarbamoyladenylate + diphosphate + H2O</text>
        <dbReference type="Rhea" id="RHEA:36407"/>
        <dbReference type="ChEBI" id="CHEBI:15377"/>
        <dbReference type="ChEBI" id="CHEBI:17544"/>
        <dbReference type="ChEBI" id="CHEBI:30616"/>
        <dbReference type="ChEBI" id="CHEBI:33019"/>
        <dbReference type="ChEBI" id="CHEBI:57926"/>
        <dbReference type="ChEBI" id="CHEBI:73682"/>
        <dbReference type="EC" id="2.7.7.87"/>
    </reaction>
</comment>
<dbReference type="Gene3D" id="3.90.870.10">
    <property type="entry name" value="DHBP synthase"/>
    <property type="match status" value="1"/>
</dbReference>
<evidence type="ECO:0000256" key="15">
    <source>
        <dbReference type="ARBA" id="ARBA00022833"/>
    </source>
</evidence>
<evidence type="ECO:0000256" key="9">
    <source>
        <dbReference type="ARBA" id="ARBA00022475"/>
    </source>
</evidence>
<evidence type="ECO:0000256" key="13">
    <source>
        <dbReference type="ARBA" id="ARBA00022723"/>
    </source>
</evidence>
<evidence type="ECO:0000256" key="23">
    <source>
        <dbReference type="ARBA" id="ARBA00048366"/>
    </source>
</evidence>
<keyword evidence="9" id="KW-1003">Cell membrane</keyword>
<reference evidence="30" key="2">
    <citation type="submission" date="2020-05" db="UniProtKB">
        <authorList>
            <consortium name="EnsemblMetazoa"/>
        </authorList>
    </citation>
    <scope>IDENTIFICATION</scope>
    <source>
        <strain evidence="30">Indian</strain>
    </source>
</reference>
<evidence type="ECO:0000256" key="22">
    <source>
        <dbReference type="ARBA" id="ARBA00044007"/>
    </source>
</evidence>
<dbReference type="SUPFAM" id="SSF57783">
    <property type="entry name" value="Zinc beta-ribbon"/>
    <property type="match status" value="1"/>
</dbReference>
<dbReference type="SMART" id="SM00661">
    <property type="entry name" value="RPOL9"/>
    <property type="match status" value="1"/>
</dbReference>
<keyword evidence="17" id="KW-0496">Mitochondrion</keyword>
<evidence type="ECO:0000256" key="17">
    <source>
        <dbReference type="ARBA" id="ARBA00023128"/>
    </source>
</evidence>
<keyword evidence="20" id="KW-0539">Nucleus</keyword>
<dbReference type="SMART" id="SM00440">
    <property type="entry name" value="ZnF_C2C2"/>
    <property type="match status" value="1"/>
</dbReference>
<evidence type="ECO:0000256" key="7">
    <source>
        <dbReference type="ARBA" id="ARBA00015492"/>
    </source>
</evidence>
<organism evidence="30 31">
    <name type="scientific">Anopheles stephensi</name>
    <name type="common">Indo-Pakistan malaria mosquito</name>
    <dbReference type="NCBI Taxonomy" id="30069"/>
    <lineage>
        <taxon>Eukaryota</taxon>
        <taxon>Metazoa</taxon>
        <taxon>Ecdysozoa</taxon>
        <taxon>Arthropoda</taxon>
        <taxon>Hexapoda</taxon>
        <taxon>Insecta</taxon>
        <taxon>Pterygota</taxon>
        <taxon>Neoptera</taxon>
        <taxon>Endopterygota</taxon>
        <taxon>Diptera</taxon>
        <taxon>Nematocera</taxon>
        <taxon>Culicoidea</taxon>
        <taxon>Culicidae</taxon>
        <taxon>Anophelinae</taxon>
        <taxon>Anopheles</taxon>
    </lineage>
</organism>
<dbReference type="EC" id="2.7.7.87" evidence="6"/>
<dbReference type="GO" id="GO:0005886">
    <property type="term" value="C:plasma membrane"/>
    <property type="evidence" value="ECO:0007669"/>
    <property type="project" value="UniProtKB-SubCell"/>
</dbReference>
<dbReference type="InterPro" id="IPR006070">
    <property type="entry name" value="Sua5-like_dom"/>
</dbReference>
<evidence type="ECO:0000256" key="20">
    <source>
        <dbReference type="ARBA" id="ARBA00023242"/>
    </source>
</evidence>
<keyword evidence="12" id="KW-0808">Transferase</keyword>
<evidence type="ECO:0000256" key="24">
    <source>
        <dbReference type="ARBA" id="ARBA00054653"/>
    </source>
</evidence>
<evidence type="ECO:0000256" key="3">
    <source>
        <dbReference type="ARBA" id="ARBA00004202"/>
    </source>
</evidence>
<dbReference type="GO" id="GO:0006450">
    <property type="term" value="P:regulation of translational fidelity"/>
    <property type="evidence" value="ECO:0007669"/>
    <property type="project" value="TreeGrafter"/>
</dbReference>
<evidence type="ECO:0000256" key="6">
    <source>
        <dbReference type="ARBA" id="ARBA00012584"/>
    </source>
</evidence>
<dbReference type="InterPro" id="IPR001222">
    <property type="entry name" value="Znf_TFIIS"/>
</dbReference>
<comment type="subunit">
    <text evidence="22">Component of the RNA polymerase III complex consisting of 17 subunits: a ten-subunit horseshoe-shaped catalytic core composed of POLR3A/RPC1, POLR3B/RPC2, POLR1C/RPAC1, POLR1D/RPAC2, POLR3K/RPC10, POLR2E/RPABC1, POLR2F/RPABC2, POLR2H/RPABC3, POLR2K/RPABC4 and POLR2L/RPABC5; a mobile stalk composed of two subunits POLR3H/RPC8 and CRCP/RPC9, protruding from the core and functioning primarily in transcription initiation; and additional subunits homologous to general transcription factors of the RNA polymerase II machinery, POLR3C/RPC3-POLR3F/RPC6-POLR3G/RPC7 heterotrimer required for transcription initiation and POLR3D/RPC4-POLR3E/RPC5 heterodimer involved in both transcription initiation and termination.</text>
</comment>
<dbReference type="InterPro" id="IPR017945">
    <property type="entry name" value="DHBP_synth_RibB-like_a/b_dom"/>
</dbReference>
<dbReference type="Pfam" id="PF02150">
    <property type="entry name" value="Zn_ribbon_RPB9"/>
    <property type="match status" value="1"/>
</dbReference>
<dbReference type="Pfam" id="PF01096">
    <property type="entry name" value="Zn_ribbon_TFIIS"/>
    <property type="match status" value="1"/>
</dbReference>
<evidence type="ECO:0000256" key="5">
    <source>
        <dbReference type="ARBA" id="ARBA00007663"/>
    </source>
</evidence>
<evidence type="ECO:0000256" key="8">
    <source>
        <dbReference type="ARBA" id="ARBA00020093"/>
    </source>
</evidence>
<evidence type="ECO:0000256" key="10">
    <source>
        <dbReference type="ARBA" id="ARBA00022478"/>
    </source>
</evidence>
<dbReference type="PANTHER" id="PTHR17490">
    <property type="entry name" value="SUA5"/>
    <property type="match status" value="1"/>
</dbReference>
<keyword evidence="10 29" id="KW-0240">DNA-directed RNA polymerase</keyword>
<dbReference type="InterPro" id="IPR034014">
    <property type="entry name" value="Zn_ribbon_RPC11_C"/>
</dbReference>
<dbReference type="VEuPathDB" id="VectorBase:ASTEI20_036906"/>
<keyword evidence="31" id="KW-1185">Reference proteome</keyword>
<dbReference type="PANTHER" id="PTHR17490:SF10">
    <property type="entry name" value="THREONYLCARBAMOYL-AMP SYNTHASE"/>
    <property type="match status" value="1"/>
</dbReference>
<dbReference type="CDD" id="cd10509">
    <property type="entry name" value="Zn-ribbon_RPC11"/>
    <property type="match status" value="1"/>
</dbReference>
<evidence type="ECO:0000256" key="27">
    <source>
        <dbReference type="ARBA" id="ARBA00078854"/>
    </source>
</evidence>
<evidence type="ECO:0000256" key="12">
    <source>
        <dbReference type="ARBA" id="ARBA00022679"/>
    </source>
</evidence>